<organism evidence="2 3">
    <name type="scientific">Vibrio scophthalmi</name>
    <dbReference type="NCBI Taxonomy" id="45658"/>
    <lineage>
        <taxon>Bacteria</taxon>
        <taxon>Pseudomonadati</taxon>
        <taxon>Pseudomonadota</taxon>
        <taxon>Gammaproteobacteria</taxon>
        <taxon>Vibrionales</taxon>
        <taxon>Vibrionaceae</taxon>
        <taxon>Vibrio</taxon>
    </lineage>
</organism>
<gene>
    <name evidence="2" type="ORF">VSF3289_03422</name>
</gene>
<name>A0A1E3WER4_9VIBR</name>
<accession>A0A1E3WER4</accession>
<dbReference type="RefSeq" id="WP_139127305.1">
    <property type="nucleotide sequence ID" value="NZ_MDCJ01000007.1"/>
</dbReference>
<reference evidence="2 3" key="1">
    <citation type="submission" date="2016-08" db="EMBL/GenBank/DDBJ databases">
        <title>Genome sequencing of Vibrio scophthalmi strain FP3289, an isolated from Paralichthys olivaceus.</title>
        <authorList>
            <person name="Han H.-J."/>
        </authorList>
    </citation>
    <scope>NUCLEOTIDE SEQUENCE [LARGE SCALE GENOMIC DNA]</scope>
    <source>
        <strain evidence="2 3">FP3289</strain>
    </source>
</reference>
<evidence type="ECO:0000256" key="1">
    <source>
        <dbReference type="SAM" id="MobiDB-lite"/>
    </source>
</evidence>
<protein>
    <submittedName>
        <fullName evidence="2">Uncharacterized protein</fullName>
    </submittedName>
</protein>
<dbReference type="EMBL" id="MDCJ01000007">
    <property type="protein sequence ID" value="ODS04291.1"/>
    <property type="molecule type" value="Genomic_DNA"/>
</dbReference>
<evidence type="ECO:0000313" key="3">
    <source>
        <dbReference type="Proteomes" id="UP000095131"/>
    </source>
</evidence>
<feature type="region of interest" description="Disordered" evidence="1">
    <location>
        <begin position="1"/>
        <end position="27"/>
    </location>
</feature>
<feature type="compositionally biased region" description="Polar residues" evidence="1">
    <location>
        <begin position="76"/>
        <end position="90"/>
    </location>
</feature>
<comment type="caution">
    <text evidence="2">The sequence shown here is derived from an EMBL/GenBank/DDBJ whole genome shotgun (WGS) entry which is preliminary data.</text>
</comment>
<dbReference type="Proteomes" id="UP000095131">
    <property type="component" value="Unassembled WGS sequence"/>
</dbReference>
<sequence>MNQIGRSEAYREGMKAKTYENPYEPGTQQFNEFERGWSQRIKRGGSYASIIPKPCYEMNQPLSLQEIYADKPVNKPTPSKYNSYANAKGK</sequence>
<feature type="region of interest" description="Disordered" evidence="1">
    <location>
        <begin position="70"/>
        <end position="90"/>
    </location>
</feature>
<proteinExistence type="predicted"/>
<dbReference type="OrthoDB" id="8912764at2"/>
<feature type="compositionally biased region" description="Basic and acidic residues" evidence="1">
    <location>
        <begin position="8"/>
        <end position="18"/>
    </location>
</feature>
<evidence type="ECO:0000313" key="2">
    <source>
        <dbReference type="EMBL" id="ODS04291.1"/>
    </source>
</evidence>
<dbReference type="AlphaFoldDB" id="A0A1E3WER4"/>